<dbReference type="PANTHER" id="PTHR45621">
    <property type="entry name" value="OS01G0588500 PROTEIN-RELATED"/>
    <property type="match status" value="1"/>
</dbReference>
<keyword evidence="6" id="KW-1185">Reference proteome</keyword>
<dbReference type="Gene3D" id="3.30.200.20">
    <property type="entry name" value="Phosphorylase Kinase, domain 1"/>
    <property type="match status" value="1"/>
</dbReference>
<evidence type="ECO:0000313" key="5">
    <source>
        <dbReference type="EMBL" id="KAF5944600.1"/>
    </source>
</evidence>
<dbReference type="InterPro" id="IPR000719">
    <property type="entry name" value="Prot_kinase_dom"/>
</dbReference>
<keyword evidence="3" id="KW-1133">Transmembrane helix</keyword>
<dbReference type="Pfam" id="PF07714">
    <property type="entry name" value="PK_Tyr_Ser-Thr"/>
    <property type="match status" value="1"/>
</dbReference>
<evidence type="ECO:0000256" key="2">
    <source>
        <dbReference type="ARBA" id="ARBA00022475"/>
    </source>
</evidence>
<evidence type="ECO:0000256" key="3">
    <source>
        <dbReference type="SAM" id="Phobius"/>
    </source>
</evidence>
<evidence type="ECO:0000259" key="4">
    <source>
        <dbReference type="PROSITE" id="PS50011"/>
    </source>
</evidence>
<evidence type="ECO:0000256" key="1">
    <source>
        <dbReference type="ARBA" id="ARBA00004236"/>
    </source>
</evidence>
<dbReference type="PROSITE" id="PS50011">
    <property type="entry name" value="PROTEIN_KINASE_DOM"/>
    <property type="match status" value="1"/>
</dbReference>
<dbReference type="InterPro" id="IPR001245">
    <property type="entry name" value="Ser-Thr/Tyr_kinase_cat_dom"/>
</dbReference>
<dbReference type="InterPro" id="IPR011009">
    <property type="entry name" value="Kinase-like_dom_sf"/>
</dbReference>
<dbReference type="GO" id="GO:0005524">
    <property type="term" value="F:ATP binding"/>
    <property type="evidence" value="ECO:0007669"/>
    <property type="project" value="InterPro"/>
</dbReference>
<comment type="subcellular location">
    <subcellularLocation>
        <location evidence="1">Cell membrane</location>
    </subcellularLocation>
</comment>
<reference evidence="5 6" key="2">
    <citation type="submission" date="2020-07" db="EMBL/GenBank/DDBJ databases">
        <title>Genome assembly of wild tea tree DASZ reveals pedigree and selection history of tea varieties.</title>
        <authorList>
            <person name="Zhang W."/>
        </authorList>
    </citation>
    <scope>NUCLEOTIDE SEQUENCE [LARGE SCALE GENOMIC DNA]</scope>
    <source>
        <strain evidence="6">cv. G240</strain>
        <tissue evidence="5">Leaf</tissue>
    </source>
</reference>
<dbReference type="InterPro" id="IPR050823">
    <property type="entry name" value="Plant_Ser_Thr_Prot_Kinase"/>
</dbReference>
<dbReference type="Proteomes" id="UP000593564">
    <property type="component" value="Unassembled WGS sequence"/>
</dbReference>
<keyword evidence="2" id="KW-1003">Cell membrane</keyword>
<dbReference type="GO" id="GO:0004672">
    <property type="term" value="F:protein kinase activity"/>
    <property type="evidence" value="ECO:0007669"/>
    <property type="project" value="InterPro"/>
</dbReference>
<proteinExistence type="predicted"/>
<protein>
    <recommendedName>
        <fullName evidence="4">Protein kinase domain-containing protein</fullName>
    </recommendedName>
</protein>
<dbReference type="Gene3D" id="1.10.510.10">
    <property type="entry name" value="Transferase(Phosphotransferase) domain 1"/>
    <property type="match status" value="1"/>
</dbReference>
<evidence type="ECO:0000313" key="6">
    <source>
        <dbReference type="Proteomes" id="UP000593564"/>
    </source>
</evidence>
<organism evidence="5 6">
    <name type="scientific">Camellia sinensis</name>
    <name type="common">Tea plant</name>
    <name type="synonym">Thea sinensis</name>
    <dbReference type="NCBI Taxonomy" id="4442"/>
    <lineage>
        <taxon>Eukaryota</taxon>
        <taxon>Viridiplantae</taxon>
        <taxon>Streptophyta</taxon>
        <taxon>Embryophyta</taxon>
        <taxon>Tracheophyta</taxon>
        <taxon>Spermatophyta</taxon>
        <taxon>Magnoliopsida</taxon>
        <taxon>eudicotyledons</taxon>
        <taxon>Gunneridae</taxon>
        <taxon>Pentapetalae</taxon>
        <taxon>asterids</taxon>
        <taxon>Ericales</taxon>
        <taxon>Theaceae</taxon>
        <taxon>Camellia</taxon>
    </lineage>
</organism>
<gene>
    <name evidence="5" type="ORF">HYC85_018677</name>
</gene>
<dbReference type="AlphaFoldDB" id="A0A7J7GVA4"/>
<reference evidence="6" key="1">
    <citation type="journal article" date="2020" name="Nat. Commun.">
        <title>Genome assembly of wild tea tree DASZ reveals pedigree and selection history of tea varieties.</title>
        <authorList>
            <person name="Zhang W."/>
            <person name="Zhang Y."/>
            <person name="Qiu H."/>
            <person name="Guo Y."/>
            <person name="Wan H."/>
            <person name="Zhang X."/>
            <person name="Scossa F."/>
            <person name="Alseekh S."/>
            <person name="Zhang Q."/>
            <person name="Wang P."/>
            <person name="Xu L."/>
            <person name="Schmidt M.H."/>
            <person name="Jia X."/>
            <person name="Li D."/>
            <person name="Zhu A."/>
            <person name="Guo F."/>
            <person name="Chen W."/>
            <person name="Ni D."/>
            <person name="Usadel B."/>
            <person name="Fernie A.R."/>
            <person name="Wen W."/>
        </authorList>
    </citation>
    <scope>NUCLEOTIDE SEQUENCE [LARGE SCALE GENOMIC DNA]</scope>
    <source>
        <strain evidence="6">cv. G240</strain>
    </source>
</reference>
<comment type="caution">
    <text evidence="5">The sequence shown here is derived from an EMBL/GenBank/DDBJ whole genome shotgun (WGS) entry which is preliminary data.</text>
</comment>
<feature type="domain" description="Protein kinase" evidence="4">
    <location>
        <begin position="22"/>
        <end position="304"/>
    </location>
</feature>
<name>A0A7J7GVA4_CAMSI</name>
<accession>A0A7J7GVA4</accession>
<dbReference type="SUPFAM" id="SSF56112">
    <property type="entry name" value="Protein kinase-like (PK-like)"/>
    <property type="match status" value="1"/>
</dbReference>
<keyword evidence="3" id="KW-0472">Membrane</keyword>
<feature type="transmembrane region" description="Helical" evidence="3">
    <location>
        <begin position="346"/>
        <end position="365"/>
    </location>
</feature>
<sequence>MESASGLDVYTYEELESITKGFSTENFIRDTQFGKVFRGKIQHGLGTQEVTVKIWEDCKISVHNRKPQESRLRDEIKLLTNSGVNWLPNLVKLIGYCCENGRLGVVYQLQPLDTVENLLIQDDFKWIARIKVALGFAHTLEVLHGQELLLRDVDGNHIMVDKAFNPILFDFSMLVGGVFGGIPQKEYFWGRRAYVDPYICKIGDWSDKTDVFCYGVLLLGLISKRVYDLNERERLGDDIIVHLWAKRKYKKRKCKSLVHNSLKNDPFFDVRDGVEITKLAMRCVRDDPKQRPTMSEVLFVSIFLDQSCVEFACSLKSNFIMGNLTVKISFHFHFPFPFKNIKERRIVLVAQVLGAVCFAAFYMVIDIDKLTVRFLSSWNTMTVLSKGIRHKIYITLIISLLKNVLINYVTHHNNCKFFISVKLFLCISFLAKLVKEHYQ</sequence>
<keyword evidence="3" id="KW-0812">Transmembrane</keyword>
<dbReference type="EMBL" id="JACBKZ010000008">
    <property type="protein sequence ID" value="KAF5944600.1"/>
    <property type="molecule type" value="Genomic_DNA"/>
</dbReference>